<dbReference type="AlphaFoldDB" id="A0A117NLG1"/>
<evidence type="ECO:0000313" key="1">
    <source>
        <dbReference type="EMBL" id="KUM57668.1"/>
    </source>
</evidence>
<sequence length="91" mass="10614">MRSVGGGSVRYFLWLRRFCNFLRSVRSTVPVQSSSGFRIAACCDIRISSIRWLSGAIFDDMENGCARRSWRRHALLKMQGAYAKPKYDWFR</sequence>
<organism evidence="1 2">
    <name type="scientific">Penicillium freii</name>
    <dbReference type="NCBI Taxonomy" id="48697"/>
    <lineage>
        <taxon>Eukaryota</taxon>
        <taxon>Fungi</taxon>
        <taxon>Dikarya</taxon>
        <taxon>Ascomycota</taxon>
        <taxon>Pezizomycotina</taxon>
        <taxon>Eurotiomycetes</taxon>
        <taxon>Eurotiomycetidae</taxon>
        <taxon>Eurotiales</taxon>
        <taxon>Aspergillaceae</taxon>
        <taxon>Penicillium</taxon>
    </lineage>
</organism>
<reference evidence="1 2" key="1">
    <citation type="submission" date="2015-10" db="EMBL/GenBank/DDBJ databases">
        <title>Genome sequencing of Penicillium freii.</title>
        <authorList>
            <person name="Nguyen H.D."/>
            <person name="Visagie C.M."/>
            <person name="Seifert K.A."/>
        </authorList>
    </citation>
    <scope>NUCLEOTIDE SEQUENCE [LARGE SCALE GENOMIC DNA]</scope>
    <source>
        <strain evidence="1 2">DAOM 242723</strain>
    </source>
</reference>
<comment type="caution">
    <text evidence="1">The sequence shown here is derived from an EMBL/GenBank/DDBJ whole genome shotgun (WGS) entry which is preliminary data.</text>
</comment>
<gene>
    <name evidence="1" type="ORF">ACN42_g9511</name>
</gene>
<proteinExistence type="predicted"/>
<dbReference type="EMBL" id="LLXE01000344">
    <property type="protein sequence ID" value="KUM57668.1"/>
    <property type="molecule type" value="Genomic_DNA"/>
</dbReference>
<accession>A0A117NLG1</accession>
<dbReference type="Proteomes" id="UP000055045">
    <property type="component" value="Unassembled WGS sequence"/>
</dbReference>
<keyword evidence="2" id="KW-1185">Reference proteome</keyword>
<evidence type="ECO:0000313" key="2">
    <source>
        <dbReference type="Proteomes" id="UP000055045"/>
    </source>
</evidence>
<protein>
    <submittedName>
        <fullName evidence="1">Uncharacterized protein</fullName>
    </submittedName>
</protein>
<name>A0A117NLG1_PENFR</name>